<comment type="caution">
    <text evidence="1">The sequence shown here is derived from an EMBL/GenBank/DDBJ whole genome shotgun (WGS) entry which is preliminary data.</text>
</comment>
<protein>
    <submittedName>
        <fullName evidence="1">Uncharacterized protein</fullName>
    </submittedName>
</protein>
<evidence type="ECO:0000313" key="2">
    <source>
        <dbReference type="Proteomes" id="UP000805193"/>
    </source>
</evidence>
<organism evidence="1 2">
    <name type="scientific">Ixodes persulcatus</name>
    <name type="common">Taiga tick</name>
    <dbReference type="NCBI Taxonomy" id="34615"/>
    <lineage>
        <taxon>Eukaryota</taxon>
        <taxon>Metazoa</taxon>
        <taxon>Ecdysozoa</taxon>
        <taxon>Arthropoda</taxon>
        <taxon>Chelicerata</taxon>
        <taxon>Arachnida</taxon>
        <taxon>Acari</taxon>
        <taxon>Parasitiformes</taxon>
        <taxon>Ixodida</taxon>
        <taxon>Ixodoidea</taxon>
        <taxon>Ixodidae</taxon>
        <taxon>Ixodinae</taxon>
        <taxon>Ixodes</taxon>
    </lineage>
</organism>
<sequence length="440" mass="48458">MDSAAACSSVDQNHQPHTANAEEEENDMRMLQDPPSTTGDEEHDMAPWIEVTSRAIRRKTRASLATQTLNLSPPKPALRPSRPVLKPKPPPLPADDFKLAIRPRNGLVLSKVSPMVLSNSIMREAKLHPQEADIKMRVNEQQNILVASTPHQSTASALSKIQKLTIGETTYAIASYGISPDNSCRGVIHSREKEATNEELLEAISAPGYEPLTCRRLGDSDTILITFIGKKVPFLIYVGGVETKCFLYKRTVAYCYVCHQTGHRADVCPYPPDVPTCKDCEALLTAERHECKPKCSLCSGLPWALSAARQPAKRTDVDRQAEVENSLWPARGPLIKIFHRPLPTFAPGQETPQFEVPVPLQDPRKDAEHPGRNRNSAIYAAPGTLFHMVGGCDQNPTQSSNPFQSSYELWERALTSSNLDDQLMLVSTAVEAGKAQGVLD</sequence>
<dbReference type="EMBL" id="JABSTQ010009993">
    <property type="protein sequence ID" value="KAG0424273.1"/>
    <property type="molecule type" value="Genomic_DNA"/>
</dbReference>
<proteinExistence type="predicted"/>
<keyword evidence="2" id="KW-1185">Reference proteome</keyword>
<evidence type="ECO:0000313" key="1">
    <source>
        <dbReference type="EMBL" id="KAG0424273.1"/>
    </source>
</evidence>
<accession>A0AC60PT80</accession>
<name>A0AC60PT80_IXOPE</name>
<reference evidence="1 2" key="1">
    <citation type="journal article" date="2020" name="Cell">
        <title>Large-Scale Comparative Analyses of Tick Genomes Elucidate Their Genetic Diversity and Vector Capacities.</title>
        <authorList>
            <consortium name="Tick Genome and Microbiome Consortium (TIGMIC)"/>
            <person name="Jia N."/>
            <person name="Wang J."/>
            <person name="Shi W."/>
            <person name="Du L."/>
            <person name="Sun Y."/>
            <person name="Zhan W."/>
            <person name="Jiang J.F."/>
            <person name="Wang Q."/>
            <person name="Zhang B."/>
            <person name="Ji P."/>
            <person name="Bell-Sakyi L."/>
            <person name="Cui X.M."/>
            <person name="Yuan T.T."/>
            <person name="Jiang B.G."/>
            <person name="Yang W.F."/>
            <person name="Lam T.T."/>
            <person name="Chang Q.C."/>
            <person name="Ding S.J."/>
            <person name="Wang X.J."/>
            <person name="Zhu J.G."/>
            <person name="Ruan X.D."/>
            <person name="Zhao L."/>
            <person name="Wei J.T."/>
            <person name="Ye R.Z."/>
            <person name="Que T.C."/>
            <person name="Du C.H."/>
            <person name="Zhou Y.H."/>
            <person name="Cheng J.X."/>
            <person name="Dai P.F."/>
            <person name="Guo W.B."/>
            <person name="Han X.H."/>
            <person name="Huang E.J."/>
            <person name="Li L.F."/>
            <person name="Wei W."/>
            <person name="Gao Y.C."/>
            <person name="Liu J.Z."/>
            <person name="Shao H.Z."/>
            <person name="Wang X."/>
            <person name="Wang C.C."/>
            <person name="Yang T.C."/>
            <person name="Huo Q.B."/>
            <person name="Li W."/>
            <person name="Chen H.Y."/>
            <person name="Chen S.E."/>
            <person name="Zhou L.G."/>
            <person name="Ni X.B."/>
            <person name="Tian J.H."/>
            <person name="Sheng Y."/>
            <person name="Liu T."/>
            <person name="Pan Y.S."/>
            <person name="Xia L.Y."/>
            <person name="Li J."/>
            <person name="Zhao F."/>
            <person name="Cao W.C."/>
        </authorList>
    </citation>
    <scope>NUCLEOTIDE SEQUENCE [LARGE SCALE GENOMIC DNA]</scope>
    <source>
        <strain evidence="1">Iper-2018</strain>
    </source>
</reference>
<gene>
    <name evidence="1" type="ORF">HPB47_028504</name>
</gene>
<dbReference type="Proteomes" id="UP000805193">
    <property type="component" value="Unassembled WGS sequence"/>
</dbReference>